<organism evidence="1 2">
    <name type="scientific">Ensete ventricosum</name>
    <name type="common">Abyssinian banana</name>
    <name type="synonym">Musa ensete</name>
    <dbReference type="NCBI Taxonomy" id="4639"/>
    <lineage>
        <taxon>Eukaryota</taxon>
        <taxon>Viridiplantae</taxon>
        <taxon>Streptophyta</taxon>
        <taxon>Embryophyta</taxon>
        <taxon>Tracheophyta</taxon>
        <taxon>Spermatophyta</taxon>
        <taxon>Magnoliopsida</taxon>
        <taxon>Liliopsida</taxon>
        <taxon>Zingiberales</taxon>
        <taxon>Musaceae</taxon>
        <taxon>Ensete</taxon>
    </lineage>
</organism>
<dbReference type="EMBL" id="AMZH03002900">
    <property type="protein sequence ID" value="RRT74022.1"/>
    <property type="molecule type" value="Genomic_DNA"/>
</dbReference>
<sequence>MVVSVRLCRCRCQRFKEEVKPTVPLRGHVASHAGRALLVDLCMSPPCGRHGNSFHGIDALIPINYMPAVLNESSSTDALIPRFPATFVADE</sequence>
<gene>
    <name evidence="1" type="ORF">B296_00010537</name>
</gene>
<proteinExistence type="predicted"/>
<dbReference type="AlphaFoldDB" id="A0A444G226"/>
<accession>A0A444G226</accession>
<name>A0A444G226_ENSVE</name>
<protein>
    <submittedName>
        <fullName evidence="1">Uncharacterized protein</fullName>
    </submittedName>
</protein>
<reference evidence="1 2" key="1">
    <citation type="journal article" date="2014" name="Agronomy (Basel)">
        <title>A Draft Genome Sequence for Ensete ventricosum, the Drought-Tolerant Tree Against Hunger.</title>
        <authorList>
            <person name="Harrison J."/>
            <person name="Moore K.A."/>
            <person name="Paszkiewicz K."/>
            <person name="Jones T."/>
            <person name="Grant M."/>
            <person name="Ambacheew D."/>
            <person name="Muzemil S."/>
            <person name="Studholme D.J."/>
        </authorList>
    </citation>
    <scope>NUCLEOTIDE SEQUENCE [LARGE SCALE GENOMIC DNA]</scope>
</reference>
<evidence type="ECO:0000313" key="1">
    <source>
        <dbReference type="EMBL" id="RRT74022.1"/>
    </source>
</evidence>
<dbReference type="Proteomes" id="UP000287651">
    <property type="component" value="Unassembled WGS sequence"/>
</dbReference>
<comment type="caution">
    <text evidence="1">The sequence shown here is derived from an EMBL/GenBank/DDBJ whole genome shotgun (WGS) entry which is preliminary data.</text>
</comment>
<evidence type="ECO:0000313" key="2">
    <source>
        <dbReference type="Proteomes" id="UP000287651"/>
    </source>
</evidence>